<name>A0ABN7J6M1_9BASI</name>
<dbReference type="EMBL" id="CAJHJG010006200">
    <property type="protein sequence ID" value="CAD6955448.1"/>
    <property type="molecule type" value="Genomic_DNA"/>
</dbReference>
<dbReference type="SUPFAM" id="SSF81383">
    <property type="entry name" value="F-box domain"/>
    <property type="match status" value="1"/>
</dbReference>
<dbReference type="Pfam" id="PF00646">
    <property type="entry name" value="F-box"/>
    <property type="match status" value="1"/>
</dbReference>
<evidence type="ECO:0000313" key="3">
    <source>
        <dbReference type="EMBL" id="CAD6955448.1"/>
    </source>
</evidence>
<feature type="region of interest" description="Disordered" evidence="1">
    <location>
        <begin position="1"/>
        <end position="30"/>
    </location>
</feature>
<evidence type="ECO:0000259" key="2">
    <source>
        <dbReference type="PROSITE" id="PS50181"/>
    </source>
</evidence>
<dbReference type="Proteomes" id="UP000836402">
    <property type="component" value="Unassembled WGS sequence"/>
</dbReference>
<comment type="caution">
    <text evidence="3">The sequence shown here is derived from an EMBL/GenBank/DDBJ whole genome shotgun (WGS) entry which is preliminary data.</text>
</comment>
<organism evidence="3 4">
    <name type="scientific">Tilletia caries</name>
    <name type="common">wheat bunt fungus</name>
    <dbReference type="NCBI Taxonomy" id="13290"/>
    <lineage>
        <taxon>Eukaryota</taxon>
        <taxon>Fungi</taxon>
        <taxon>Dikarya</taxon>
        <taxon>Basidiomycota</taxon>
        <taxon>Ustilaginomycotina</taxon>
        <taxon>Exobasidiomycetes</taxon>
        <taxon>Tilletiales</taxon>
        <taxon>Tilletiaceae</taxon>
        <taxon>Tilletia</taxon>
    </lineage>
</organism>
<protein>
    <recommendedName>
        <fullName evidence="2">F-box domain-containing protein</fullName>
    </recommendedName>
</protein>
<dbReference type="InterPro" id="IPR001810">
    <property type="entry name" value="F-box_dom"/>
</dbReference>
<proteinExistence type="predicted"/>
<dbReference type="SMART" id="SM00256">
    <property type="entry name" value="FBOX"/>
    <property type="match status" value="1"/>
</dbReference>
<reference evidence="3" key="1">
    <citation type="submission" date="2020-10" db="EMBL/GenBank/DDBJ databases">
        <authorList>
            <person name="Sedaghatjoo S."/>
        </authorList>
    </citation>
    <scope>NUCLEOTIDE SEQUENCE</scope>
    <source>
        <strain evidence="3">AZH3</strain>
    </source>
</reference>
<dbReference type="PROSITE" id="PS50181">
    <property type="entry name" value="FBOX"/>
    <property type="match status" value="1"/>
</dbReference>
<dbReference type="InterPro" id="IPR036047">
    <property type="entry name" value="F-box-like_dom_sf"/>
</dbReference>
<feature type="domain" description="F-box" evidence="2">
    <location>
        <begin position="77"/>
        <end position="127"/>
    </location>
</feature>
<accession>A0ABN7J6M1</accession>
<gene>
    <name evidence="3" type="ORF">JKIAZH3_G1301</name>
</gene>
<evidence type="ECO:0000313" key="4">
    <source>
        <dbReference type="Proteomes" id="UP000836402"/>
    </source>
</evidence>
<evidence type="ECO:0000256" key="1">
    <source>
        <dbReference type="SAM" id="MobiDB-lite"/>
    </source>
</evidence>
<dbReference type="CDD" id="cd09917">
    <property type="entry name" value="F-box_SF"/>
    <property type="match status" value="1"/>
</dbReference>
<feature type="compositionally biased region" description="Acidic residues" evidence="1">
    <location>
        <begin position="14"/>
        <end position="30"/>
    </location>
</feature>
<sequence>MHLDPPDTPIQGEGVDDDHDEDDADVTDEDEIVTLDGNDEAMDEDVAGPSNAVAGPSASAVVAVTEAAAAARPKQKMKEFNELPQELLIEVLLNLEPIHLAVASRTNKRMWTITKDLSFRATYFSHSLDRTEVIHAALQ</sequence>
<keyword evidence="4" id="KW-1185">Reference proteome</keyword>